<name>A0AAE3EVB7_9FLAO</name>
<gene>
    <name evidence="1" type="ORF">K8352_08920</name>
</gene>
<reference evidence="1" key="1">
    <citation type="submission" date="2023-02" db="EMBL/GenBank/DDBJ databases">
        <title>Genome of Flavobacteriaceae gen. nov. sp. strain F89.</title>
        <authorList>
            <person name="Wang Y."/>
        </authorList>
    </citation>
    <scope>NUCLEOTIDE SEQUENCE</scope>
    <source>
        <strain evidence="1">F89</strain>
    </source>
</reference>
<evidence type="ECO:0000313" key="2">
    <source>
        <dbReference type="Proteomes" id="UP001200642"/>
    </source>
</evidence>
<proteinExistence type="predicted"/>
<organism evidence="1 2">
    <name type="scientific">Cerina litoralis</name>
    <dbReference type="NCBI Taxonomy" id="2874477"/>
    <lineage>
        <taxon>Bacteria</taxon>
        <taxon>Pseudomonadati</taxon>
        <taxon>Bacteroidota</taxon>
        <taxon>Flavobacteriia</taxon>
        <taxon>Flavobacteriales</taxon>
        <taxon>Flavobacteriaceae</taxon>
        <taxon>Cerina</taxon>
    </lineage>
</organism>
<accession>A0AAE3EVB7</accession>
<comment type="caution">
    <text evidence="1">The sequence shown here is derived from an EMBL/GenBank/DDBJ whole genome shotgun (WGS) entry which is preliminary data.</text>
</comment>
<dbReference type="AlphaFoldDB" id="A0AAE3EVB7"/>
<keyword evidence="2" id="KW-1185">Reference proteome</keyword>
<sequence>MLGCVLCCVSGCQRCLWSLVERFSNAVEFYNKTPSK</sequence>
<dbReference type="EMBL" id="JAIRBC010000011">
    <property type="protein sequence ID" value="MCG2460869.1"/>
    <property type="molecule type" value="Genomic_DNA"/>
</dbReference>
<evidence type="ECO:0000313" key="1">
    <source>
        <dbReference type="EMBL" id="MCG2460869.1"/>
    </source>
</evidence>
<dbReference type="Proteomes" id="UP001200642">
    <property type="component" value="Unassembled WGS sequence"/>
</dbReference>
<protein>
    <submittedName>
        <fullName evidence="1">Uncharacterized protein</fullName>
    </submittedName>
</protein>